<dbReference type="GO" id="GO:0000287">
    <property type="term" value="F:magnesium ion binding"/>
    <property type="evidence" value="ECO:0007669"/>
    <property type="project" value="InterPro"/>
</dbReference>
<dbReference type="EMBL" id="CP130613">
    <property type="protein sequence ID" value="WKW15535.1"/>
    <property type="molecule type" value="Genomic_DNA"/>
</dbReference>
<keyword evidence="9" id="KW-1185">Reference proteome</keyword>
<dbReference type="NCBIfam" id="NF001862">
    <property type="entry name" value="PRK00601.1"/>
    <property type="match status" value="1"/>
</dbReference>
<evidence type="ECO:0000313" key="8">
    <source>
        <dbReference type="EMBL" id="WKW15535.1"/>
    </source>
</evidence>
<dbReference type="AlphaFoldDB" id="A0AA49Q521"/>
<dbReference type="InterPro" id="IPR029054">
    <property type="entry name" value="dUTPase-like"/>
</dbReference>
<keyword evidence="4" id="KW-0546">Nucleotide metabolism</keyword>
<dbReference type="KEGG" id="pspc:Strain318_001924"/>
<accession>A0AA49K0B4</accession>
<dbReference type="PANTHER" id="PTHR11241">
    <property type="entry name" value="DEOXYURIDINE 5'-TRIPHOSPHATE NUCLEOTIDOHYDROLASE"/>
    <property type="match status" value="1"/>
</dbReference>
<evidence type="ECO:0000256" key="2">
    <source>
        <dbReference type="ARBA" id="ARBA00012379"/>
    </source>
</evidence>
<keyword evidence="3 7" id="KW-0378">Hydrolase</keyword>
<dbReference type="EC" id="3.6.1.23" evidence="2"/>
<dbReference type="GO" id="GO:0004170">
    <property type="term" value="F:dUTP diphosphatase activity"/>
    <property type="evidence" value="ECO:0007669"/>
    <property type="project" value="UniProtKB-EC"/>
</dbReference>
<evidence type="ECO:0000256" key="4">
    <source>
        <dbReference type="ARBA" id="ARBA00023080"/>
    </source>
</evidence>
<evidence type="ECO:0000313" key="9">
    <source>
        <dbReference type="Proteomes" id="UP001229955"/>
    </source>
</evidence>
<comment type="similarity">
    <text evidence="1">Belongs to the dUTPase family.</text>
</comment>
<accession>A0AA49Q521</accession>
<dbReference type="GO" id="GO:0006226">
    <property type="term" value="P:dUMP biosynthetic process"/>
    <property type="evidence" value="ECO:0007669"/>
    <property type="project" value="InterPro"/>
</dbReference>
<dbReference type="CDD" id="cd07557">
    <property type="entry name" value="trimeric_dUTPase"/>
    <property type="match status" value="1"/>
</dbReference>
<proteinExistence type="inferred from homology"/>
<dbReference type="PANTHER" id="PTHR11241:SF0">
    <property type="entry name" value="DEOXYURIDINE 5'-TRIPHOSPHATE NUCLEOTIDOHYDROLASE"/>
    <property type="match status" value="1"/>
</dbReference>
<evidence type="ECO:0000256" key="5">
    <source>
        <dbReference type="ARBA" id="ARBA00047686"/>
    </source>
</evidence>
<protein>
    <recommendedName>
        <fullName evidence="2">dUTP diphosphatase</fullName>
        <ecNumber evidence="2">3.6.1.23</ecNumber>
    </recommendedName>
</protein>
<evidence type="ECO:0000256" key="1">
    <source>
        <dbReference type="ARBA" id="ARBA00006581"/>
    </source>
</evidence>
<dbReference type="Gene3D" id="2.70.40.10">
    <property type="match status" value="1"/>
</dbReference>
<organism evidence="7">
    <name type="scientific">Pseudogemmatithrix spongiicola</name>
    <dbReference type="NCBI Taxonomy" id="3062599"/>
    <lineage>
        <taxon>Bacteria</taxon>
        <taxon>Pseudomonadati</taxon>
        <taxon>Gemmatimonadota</taxon>
        <taxon>Gemmatimonadia</taxon>
        <taxon>Gemmatimonadales</taxon>
        <taxon>Gemmatimonadaceae</taxon>
        <taxon>Pseudogemmatithrix</taxon>
    </lineage>
</organism>
<gene>
    <name evidence="7" type="primary">dut</name>
    <name evidence="7" type="ORF">Strain138_001925</name>
    <name evidence="8" type="ORF">Strain318_001924</name>
</gene>
<dbReference type="RefSeq" id="WP_367885508.1">
    <property type="nucleotide sequence ID" value="NZ_CP130612.1"/>
</dbReference>
<evidence type="ECO:0000259" key="6">
    <source>
        <dbReference type="Pfam" id="PF00692"/>
    </source>
</evidence>
<dbReference type="EMBL" id="CP130612">
    <property type="protein sequence ID" value="WKW12628.1"/>
    <property type="molecule type" value="Genomic_DNA"/>
</dbReference>
<evidence type="ECO:0000256" key="3">
    <source>
        <dbReference type="ARBA" id="ARBA00022801"/>
    </source>
</evidence>
<sequence length="166" mass="17412">MEPIVFEALHPGVRPPQRATAASAGHDLAACLLGGRVTVFIAGQPEPRALEPGDPPTVVLAPGEKALIPLGFRARLPVGYEAQVRPRSGTSLKTDLVIVNSPGTIDADFPDEWMVPVKNGGTAPLRIAHGERIAQMVLAKYEILDFAAGTVARSTERAGGFGSTGR</sequence>
<dbReference type="InterPro" id="IPR008181">
    <property type="entry name" value="dUTPase"/>
</dbReference>
<dbReference type="InterPro" id="IPR033704">
    <property type="entry name" value="dUTPase_trimeric"/>
</dbReference>
<feature type="domain" description="dUTPase-like" evidence="6">
    <location>
        <begin position="58"/>
        <end position="165"/>
    </location>
</feature>
<dbReference type="Pfam" id="PF00692">
    <property type="entry name" value="dUTPase"/>
    <property type="match status" value="1"/>
</dbReference>
<dbReference type="SUPFAM" id="SSF51283">
    <property type="entry name" value="dUTPase-like"/>
    <property type="match status" value="1"/>
</dbReference>
<reference evidence="7" key="1">
    <citation type="submission" date="2023-07" db="EMBL/GenBank/DDBJ databases">
        <authorList>
            <person name="Haufschild T."/>
            <person name="Kallscheuer N."/>
            <person name="Hammer J."/>
            <person name="Kohn T."/>
            <person name="Kabuu M."/>
            <person name="Jogler M."/>
            <person name="Wohfarth N."/>
            <person name="Heuer A."/>
            <person name="Rohde M."/>
            <person name="van Teeseling M.C.F."/>
            <person name="Jogler C."/>
        </authorList>
    </citation>
    <scope>NUCLEOTIDE SEQUENCE</scope>
    <source>
        <strain evidence="7">Strain 138</strain>
        <strain evidence="8">Strain 318</strain>
    </source>
</reference>
<dbReference type="Proteomes" id="UP001229955">
    <property type="component" value="Chromosome"/>
</dbReference>
<dbReference type="GO" id="GO:0046081">
    <property type="term" value="P:dUTP catabolic process"/>
    <property type="evidence" value="ECO:0007669"/>
    <property type="project" value="InterPro"/>
</dbReference>
<evidence type="ECO:0000313" key="7">
    <source>
        <dbReference type="EMBL" id="WKW12628.1"/>
    </source>
</evidence>
<name>A0AA49Q521_9BACT</name>
<comment type="catalytic activity">
    <reaction evidence="5">
        <text>dUTP + H2O = dUMP + diphosphate + H(+)</text>
        <dbReference type="Rhea" id="RHEA:10248"/>
        <dbReference type="ChEBI" id="CHEBI:15377"/>
        <dbReference type="ChEBI" id="CHEBI:15378"/>
        <dbReference type="ChEBI" id="CHEBI:33019"/>
        <dbReference type="ChEBI" id="CHEBI:61555"/>
        <dbReference type="ChEBI" id="CHEBI:246422"/>
        <dbReference type="EC" id="3.6.1.23"/>
    </reaction>
</comment>
<dbReference type="InterPro" id="IPR036157">
    <property type="entry name" value="dUTPase-like_sf"/>
</dbReference>